<evidence type="ECO:0000313" key="2">
    <source>
        <dbReference type="EMBL" id="PIO28482.1"/>
    </source>
</evidence>
<evidence type="ECO:0000313" key="3">
    <source>
        <dbReference type="Proteomes" id="UP000228934"/>
    </source>
</evidence>
<sequence>MFHIPISAIKYQCAKYTYFCSHRGEKTRRTSLIRGDNGPPTSGRREKSPKPNQRRRRETLSKLSPQQVIVMLWKKNVISQVKVPRSSWGDNGV</sequence>
<name>A0A2G9RKR3_AQUCT</name>
<reference evidence="3" key="1">
    <citation type="journal article" date="2017" name="Nat. Commun.">
        <title>The North American bullfrog draft genome provides insight into hormonal regulation of long noncoding RNA.</title>
        <authorList>
            <person name="Hammond S.A."/>
            <person name="Warren R.L."/>
            <person name="Vandervalk B.P."/>
            <person name="Kucuk E."/>
            <person name="Khan H."/>
            <person name="Gibb E.A."/>
            <person name="Pandoh P."/>
            <person name="Kirk H."/>
            <person name="Zhao Y."/>
            <person name="Jones M."/>
            <person name="Mungall A.J."/>
            <person name="Coope R."/>
            <person name="Pleasance S."/>
            <person name="Moore R.A."/>
            <person name="Holt R.A."/>
            <person name="Round J.M."/>
            <person name="Ohora S."/>
            <person name="Walle B.V."/>
            <person name="Veldhoen N."/>
            <person name="Helbing C.C."/>
            <person name="Birol I."/>
        </authorList>
    </citation>
    <scope>NUCLEOTIDE SEQUENCE [LARGE SCALE GENOMIC DNA]</scope>
</reference>
<accession>A0A2G9RKR3</accession>
<gene>
    <name evidence="2" type="ORF">AB205_0062850</name>
</gene>
<dbReference type="EMBL" id="KV936034">
    <property type="protein sequence ID" value="PIO28482.1"/>
    <property type="molecule type" value="Genomic_DNA"/>
</dbReference>
<organism evidence="2 3">
    <name type="scientific">Aquarana catesbeiana</name>
    <name type="common">American bullfrog</name>
    <name type="synonym">Rana catesbeiana</name>
    <dbReference type="NCBI Taxonomy" id="8400"/>
    <lineage>
        <taxon>Eukaryota</taxon>
        <taxon>Metazoa</taxon>
        <taxon>Chordata</taxon>
        <taxon>Craniata</taxon>
        <taxon>Vertebrata</taxon>
        <taxon>Euteleostomi</taxon>
        <taxon>Amphibia</taxon>
        <taxon>Batrachia</taxon>
        <taxon>Anura</taxon>
        <taxon>Neobatrachia</taxon>
        <taxon>Ranoidea</taxon>
        <taxon>Ranidae</taxon>
        <taxon>Aquarana</taxon>
    </lineage>
</organism>
<proteinExistence type="predicted"/>
<keyword evidence="3" id="KW-1185">Reference proteome</keyword>
<dbReference type="AlphaFoldDB" id="A0A2G9RKR3"/>
<protein>
    <submittedName>
        <fullName evidence="2">Uncharacterized protein</fullName>
    </submittedName>
</protein>
<dbReference type="Proteomes" id="UP000228934">
    <property type="component" value="Unassembled WGS sequence"/>
</dbReference>
<feature type="region of interest" description="Disordered" evidence="1">
    <location>
        <begin position="27"/>
        <end position="61"/>
    </location>
</feature>
<evidence type="ECO:0000256" key="1">
    <source>
        <dbReference type="SAM" id="MobiDB-lite"/>
    </source>
</evidence>